<dbReference type="InterPro" id="IPR000488">
    <property type="entry name" value="Death_dom"/>
</dbReference>
<feature type="repeat" description="TNFR-Cys" evidence="6">
    <location>
        <begin position="96"/>
        <end position="138"/>
    </location>
</feature>
<feature type="transmembrane region" description="Helical" evidence="7">
    <location>
        <begin position="222"/>
        <end position="247"/>
    </location>
</feature>
<dbReference type="SMART" id="SM00005">
    <property type="entry name" value="DEATH"/>
    <property type="match status" value="1"/>
</dbReference>
<dbReference type="Pfam" id="PF00020">
    <property type="entry name" value="TNFR_c6"/>
    <property type="match status" value="2"/>
</dbReference>
<evidence type="ECO:0000313" key="12">
    <source>
        <dbReference type="Proteomes" id="UP001181693"/>
    </source>
</evidence>
<reference evidence="11" key="1">
    <citation type="thesis" date="2020" institute="ProQuest LLC" country="789 East Eisenhower Parkway, Ann Arbor, MI, USA">
        <title>Comparative Genomics and Chromosome Evolution.</title>
        <authorList>
            <person name="Mudd A.B."/>
        </authorList>
    </citation>
    <scope>NUCLEOTIDE SEQUENCE</scope>
    <source>
        <strain evidence="11">1538</strain>
        <tissue evidence="11">Blood</tissue>
    </source>
</reference>
<gene>
    <name evidence="11" type="ORF">GDO54_004160</name>
</gene>
<keyword evidence="2 8" id="KW-0732">Signal</keyword>
<dbReference type="PANTHER" id="PTHR46861">
    <property type="entry name" value="TUMOR NECROSIS FACTOR RECEPTOR SUPERFAMILY MEMBER 1A"/>
    <property type="match status" value="1"/>
</dbReference>
<feature type="disulfide bond" evidence="6">
    <location>
        <begin position="97"/>
        <end position="112"/>
    </location>
</feature>
<feature type="signal peptide" evidence="8">
    <location>
        <begin position="1"/>
        <end position="21"/>
    </location>
</feature>
<evidence type="ECO:0000256" key="6">
    <source>
        <dbReference type="PROSITE-ProRule" id="PRU00206"/>
    </source>
</evidence>
<dbReference type="EMBL" id="DYDO01000012">
    <property type="protein sequence ID" value="DBA14883.1"/>
    <property type="molecule type" value="Genomic_DNA"/>
</dbReference>
<name>A0AAV2ZM89_PYXAD</name>
<feature type="repeat" description="TNFR-Cys" evidence="6">
    <location>
        <begin position="139"/>
        <end position="178"/>
    </location>
</feature>
<proteinExistence type="predicted"/>
<sequence length="409" mass="46671">MVNCLFFQVSFLWVFPRAYWAVNIPFPNAILIHGEPVGFPTPPHREKRSEKDNATITCSEKDYKPRRRNYCCNKCLAGDRVERDCAGEGQRTQCIACESGTYTDIPNNSKRCESCSSCLAQYGQIVLSECTSKQNTQCGCPEGQYKHYSGIDFTCQECITCSNGTEARKCHDDKDTVCKCFFNFFFDDFEKRCRPCSECQEPDCKNHCPKLEPSTKRIEDNVVVWVLIGVIVAVVFAAGSFCMVQIFQKRKHSSSHEVQDSNEQTAVFIESQDSNMKKVLNIPLPGYTQEENIYVTQPTTQKSTDASLPLPDITKNTTPPCLSNPEVVYTIIESIPVARWREFVRRLGLSNHTIDTSERDNRYYSDAQYAMMQVWISREGNTTTKRDQLFNVLEEINLGGCIERIKEHL</sequence>
<dbReference type="InterPro" id="IPR052493">
    <property type="entry name" value="TNFRSF1A"/>
</dbReference>
<evidence type="ECO:0000313" key="11">
    <source>
        <dbReference type="EMBL" id="DBA14883.1"/>
    </source>
</evidence>
<evidence type="ECO:0000256" key="4">
    <source>
        <dbReference type="ARBA" id="ARBA00023157"/>
    </source>
</evidence>
<dbReference type="InterPro" id="IPR001368">
    <property type="entry name" value="TNFR/NGFR_Cys_rich_reg"/>
</dbReference>
<comment type="caution">
    <text evidence="11">The sequence shown here is derived from an EMBL/GenBank/DDBJ whole genome shotgun (WGS) entry which is preliminary data.</text>
</comment>
<keyword evidence="12" id="KW-1185">Reference proteome</keyword>
<evidence type="ECO:0000256" key="7">
    <source>
        <dbReference type="SAM" id="Phobius"/>
    </source>
</evidence>
<evidence type="ECO:0000256" key="2">
    <source>
        <dbReference type="ARBA" id="ARBA00022729"/>
    </source>
</evidence>
<dbReference type="PROSITE" id="PS50050">
    <property type="entry name" value="TNFR_NGFR_2"/>
    <property type="match status" value="2"/>
</dbReference>
<dbReference type="Gene3D" id="2.10.50.10">
    <property type="entry name" value="Tumor Necrosis Factor Receptor, subunit A, domain 2"/>
    <property type="match status" value="2"/>
</dbReference>
<protein>
    <recommendedName>
        <fullName evidence="13">Tumor necrosis factor receptor superfamily member 1A</fullName>
    </recommendedName>
</protein>
<keyword evidence="4 6" id="KW-1015">Disulfide bond</keyword>
<dbReference type="GO" id="GO:0006954">
    <property type="term" value="P:inflammatory response"/>
    <property type="evidence" value="ECO:0007669"/>
    <property type="project" value="TreeGrafter"/>
</dbReference>
<evidence type="ECO:0008006" key="13">
    <source>
        <dbReference type="Google" id="ProtNLM"/>
    </source>
</evidence>
<evidence type="ECO:0000256" key="8">
    <source>
        <dbReference type="SAM" id="SignalP"/>
    </source>
</evidence>
<dbReference type="SMART" id="SM00208">
    <property type="entry name" value="TNFR"/>
    <property type="match status" value="3"/>
</dbReference>
<evidence type="ECO:0000259" key="9">
    <source>
        <dbReference type="PROSITE" id="PS50017"/>
    </source>
</evidence>
<dbReference type="GO" id="GO:0005031">
    <property type="term" value="F:tumor necrosis factor receptor activity"/>
    <property type="evidence" value="ECO:0007669"/>
    <property type="project" value="TreeGrafter"/>
</dbReference>
<feature type="disulfide bond" evidence="6">
    <location>
        <begin position="140"/>
        <end position="155"/>
    </location>
</feature>
<keyword evidence="1" id="KW-0053">Apoptosis</keyword>
<feature type="domain" description="TNFR-Cys" evidence="10">
    <location>
        <begin position="139"/>
        <end position="178"/>
    </location>
</feature>
<dbReference type="GO" id="GO:0043235">
    <property type="term" value="C:receptor complex"/>
    <property type="evidence" value="ECO:0007669"/>
    <property type="project" value="TreeGrafter"/>
</dbReference>
<dbReference type="PANTHER" id="PTHR46861:SF1">
    <property type="entry name" value="TUMOR NECROSIS FACTOR RECEPTOR SUPERFAMILY MEMBER 1A"/>
    <property type="match status" value="1"/>
</dbReference>
<dbReference type="InterPro" id="IPR011029">
    <property type="entry name" value="DEATH-like_dom_sf"/>
</dbReference>
<dbReference type="SUPFAM" id="SSF57586">
    <property type="entry name" value="TNF receptor-like"/>
    <property type="match status" value="2"/>
</dbReference>
<dbReference type="PROSITE" id="PS50017">
    <property type="entry name" value="DEATH_DOMAIN"/>
    <property type="match status" value="1"/>
</dbReference>
<keyword evidence="7" id="KW-0472">Membrane</keyword>
<dbReference type="GO" id="GO:0043120">
    <property type="term" value="F:tumor necrosis factor binding"/>
    <property type="evidence" value="ECO:0007669"/>
    <property type="project" value="TreeGrafter"/>
</dbReference>
<comment type="caution">
    <text evidence="6">Lacks conserved residue(s) required for the propagation of feature annotation.</text>
</comment>
<accession>A0AAV2ZM89</accession>
<evidence type="ECO:0000259" key="10">
    <source>
        <dbReference type="PROSITE" id="PS50050"/>
    </source>
</evidence>
<dbReference type="Proteomes" id="UP001181693">
    <property type="component" value="Unassembled WGS sequence"/>
</dbReference>
<organism evidence="11 12">
    <name type="scientific">Pyxicephalus adspersus</name>
    <name type="common">African bullfrog</name>
    <dbReference type="NCBI Taxonomy" id="30357"/>
    <lineage>
        <taxon>Eukaryota</taxon>
        <taxon>Metazoa</taxon>
        <taxon>Chordata</taxon>
        <taxon>Craniata</taxon>
        <taxon>Vertebrata</taxon>
        <taxon>Euteleostomi</taxon>
        <taxon>Amphibia</taxon>
        <taxon>Batrachia</taxon>
        <taxon>Anura</taxon>
        <taxon>Neobatrachia</taxon>
        <taxon>Ranoidea</taxon>
        <taxon>Pyxicephalidae</taxon>
        <taxon>Pyxicephalinae</taxon>
        <taxon>Pyxicephalus</taxon>
    </lineage>
</organism>
<evidence type="ECO:0000256" key="3">
    <source>
        <dbReference type="ARBA" id="ARBA00022737"/>
    </source>
</evidence>
<feature type="domain" description="TNFR-Cys" evidence="10">
    <location>
        <begin position="96"/>
        <end position="138"/>
    </location>
</feature>
<feature type="domain" description="Death" evidence="9">
    <location>
        <begin position="325"/>
        <end position="409"/>
    </location>
</feature>
<dbReference type="Pfam" id="PF00531">
    <property type="entry name" value="Death"/>
    <property type="match status" value="1"/>
</dbReference>
<evidence type="ECO:0000256" key="1">
    <source>
        <dbReference type="ARBA" id="ARBA00022703"/>
    </source>
</evidence>
<dbReference type="GO" id="GO:0045121">
    <property type="term" value="C:membrane raft"/>
    <property type="evidence" value="ECO:0007669"/>
    <property type="project" value="TreeGrafter"/>
</dbReference>
<keyword evidence="7" id="KW-1133">Transmembrane helix</keyword>
<dbReference type="AlphaFoldDB" id="A0AAV2ZM89"/>
<keyword evidence="3" id="KW-0677">Repeat</keyword>
<keyword evidence="7" id="KW-0812">Transmembrane</keyword>
<feature type="chain" id="PRO_5043674227" description="Tumor necrosis factor receptor superfamily member 1A" evidence="8">
    <location>
        <begin position="22"/>
        <end position="409"/>
    </location>
</feature>
<dbReference type="GO" id="GO:0006915">
    <property type="term" value="P:apoptotic process"/>
    <property type="evidence" value="ECO:0007669"/>
    <property type="project" value="UniProtKB-KW"/>
</dbReference>
<keyword evidence="5" id="KW-0325">Glycoprotein</keyword>
<evidence type="ECO:0000256" key="5">
    <source>
        <dbReference type="ARBA" id="ARBA00023180"/>
    </source>
</evidence>
<dbReference type="SUPFAM" id="SSF47986">
    <property type="entry name" value="DEATH domain"/>
    <property type="match status" value="1"/>
</dbReference>
<dbReference type="Gene3D" id="1.10.533.10">
    <property type="entry name" value="Death Domain, Fas"/>
    <property type="match status" value="1"/>
</dbReference>